<keyword evidence="3" id="KW-1185">Reference proteome</keyword>
<dbReference type="AlphaFoldDB" id="A0A6P0UVZ2"/>
<sequence length="214" mass="25212">MEVISRHIESNTVETLLLLSCFALITIVKVRNELRFQTFLELFFSNKYLKIYGKEHNLNFSSFNILLFLVQIIVFGFFLHYVNIYFEGTTSFHIGIIISAIALLVLFKYYFEKLIANIFNIEFFSERYNFHKLSYRSLISIVLLPFITLLIYSPLPQKTIIVITIGLFLLLNTTAFILTLKNHQKLILNRLFYFILYLCALEIAPYLIAFKLVF</sequence>
<dbReference type="Proteomes" id="UP000468581">
    <property type="component" value="Unassembled WGS sequence"/>
</dbReference>
<comment type="caution">
    <text evidence="2">The sequence shown here is derived from an EMBL/GenBank/DDBJ whole genome shotgun (WGS) entry which is preliminary data.</text>
</comment>
<keyword evidence="1" id="KW-0472">Membrane</keyword>
<protein>
    <submittedName>
        <fullName evidence="2">DUF4271 domain-containing protein</fullName>
    </submittedName>
</protein>
<feature type="transmembrane region" description="Helical" evidence="1">
    <location>
        <begin position="133"/>
        <end position="153"/>
    </location>
</feature>
<keyword evidence="1" id="KW-0812">Transmembrane</keyword>
<feature type="transmembrane region" description="Helical" evidence="1">
    <location>
        <begin position="159"/>
        <end position="179"/>
    </location>
</feature>
<evidence type="ECO:0000313" key="3">
    <source>
        <dbReference type="Proteomes" id="UP000468581"/>
    </source>
</evidence>
<keyword evidence="1" id="KW-1133">Transmembrane helix</keyword>
<feature type="transmembrane region" description="Helical" evidence="1">
    <location>
        <begin position="191"/>
        <end position="213"/>
    </location>
</feature>
<dbReference type="EMBL" id="JAABOO010000003">
    <property type="protein sequence ID" value="NER14596.1"/>
    <property type="molecule type" value="Genomic_DNA"/>
</dbReference>
<organism evidence="2 3">
    <name type="scientific">Leptobacterium flavescens</name>
    <dbReference type="NCBI Taxonomy" id="472055"/>
    <lineage>
        <taxon>Bacteria</taxon>
        <taxon>Pseudomonadati</taxon>
        <taxon>Bacteroidota</taxon>
        <taxon>Flavobacteriia</taxon>
        <taxon>Flavobacteriales</taxon>
        <taxon>Flavobacteriaceae</taxon>
        <taxon>Leptobacterium</taxon>
    </lineage>
</organism>
<evidence type="ECO:0000313" key="2">
    <source>
        <dbReference type="EMBL" id="NER14596.1"/>
    </source>
</evidence>
<feature type="transmembrane region" description="Helical" evidence="1">
    <location>
        <begin position="63"/>
        <end position="86"/>
    </location>
</feature>
<name>A0A6P0UVZ2_9FLAO</name>
<accession>A0A6P0UVZ2</accession>
<dbReference type="InterPro" id="IPR025367">
    <property type="entry name" value="DUF4271"/>
</dbReference>
<evidence type="ECO:0000256" key="1">
    <source>
        <dbReference type="SAM" id="Phobius"/>
    </source>
</evidence>
<gene>
    <name evidence="2" type="ORF">GWK08_14165</name>
</gene>
<reference evidence="2 3" key="1">
    <citation type="submission" date="2020-01" db="EMBL/GenBank/DDBJ databases">
        <title>Leptobacterium flavescens.</title>
        <authorList>
            <person name="Wang G."/>
        </authorList>
    </citation>
    <scope>NUCLEOTIDE SEQUENCE [LARGE SCALE GENOMIC DNA]</scope>
    <source>
        <strain evidence="2 3">KCTC 22160</strain>
    </source>
</reference>
<dbReference type="Pfam" id="PF14093">
    <property type="entry name" value="DUF4271"/>
    <property type="match status" value="1"/>
</dbReference>
<dbReference type="RefSeq" id="WP_163607881.1">
    <property type="nucleotide sequence ID" value="NZ_JAABOO010000003.1"/>
</dbReference>
<feature type="transmembrane region" description="Helical" evidence="1">
    <location>
        <begin position="92"/>
        <end position="111"/>
    </location>
</feature>
<proteinExistence type="predicted"/>